<evidence type="ECO:0000313" key="2">
    <source>
        <dbReference type="EMBL" id="MBB3891492.1"/>
    </source>
</evidence>
<name>A0A840A221_9CAUL</name>
<keyword evidence="1" id="KW-0812">Transmembrane</keyword>
<organism evidence="2 3">
    <name type="scientific">Phenylobacterium haematophilum</name>
    <dbReference type="NCBI Taxonomy" id="98513"/>
    <lineage>
        <taxon>Bacteria</taxon>
        <taxon>Pseudomonadati</taxon>
        <taxon>Pseudomonadota</taxon>
        <taxon>Alphaproteobacteria</taxon>
        <taxon>Caulobacterales</taxon>
        <taxon>Caulobacteraceae</taxon>
        <taxon>Phenylobacterium</taxon>
    </lineage>
</organism>
<keyword evidence="1" id="KW-1133">Transmembrane helix</keyword>
<proteinExistence type="predicted"/>
<evidence type="ECO:0000313" key="3">
    <source>
        <dbReference type="Proteomes" id="UP000530564"/>
    </source>
</evidence>
<keyword evidence="3" id="KW-1185">Reference proteome</keyword>
<reference evidence="2 3" key="1">
    <citation type="submission" date="2020-08" db="EMBL/GenBank/DDBJ databases">
        <title>Genomic Encyclopedia of Type Strains, Phase IV (KMG-IV): sequencing the most valuable type-strain genomes for metagenomic binning, comparative biology and taxonomic classification.</title>
        <authorList>
            <person name="Goeker M."/>
        </authorList>
    </citation>
    <scope>NUCLEOTIDE SEQUENCE [LARGE SCALE GENOMIC DNA]</scope>
    <source>
        <strain evidence="2 3">DSM 21793</strain>
    </source>
</reference>
<keyword evidence="1" id="KW-0472">Membrane</keyword>
<dbReference type="AlphaFoldDB" id="A0A840A221"/>
<dbReference type="EMBL" id="JACIDK010000003">
    <property type="protein sequence ID" value="MBB3891492.1"/>
    <property type="molecule type" value="Genomic_DNA"/>
</dbReference>
<dbReference type="RefSeq" id="WP_183772526.1">
    <property type="nucleotide sequence ID" value="NZ_JACIDK010000003.1"/>
</dbReference>
<feature type="transmembrane region" description="Helical" evidence="1">
    <location>
        <begin position="30"/>
        <end position="54"/>
    </location>
</feature>
<accession>A0A840A221</accession>
<protein>
    <submittedName>
        <fullName evidence="2">Uncharacterized protein</fullName>
    </submittedName>
</protein>
<comment type="caution">
    <text evidence="2">The sequence shown here is derived from an EMBL/GenBank/DDBJ whole genome shotgun (WGS) entry which is preliminary data.</text>
</comment>
<dbReference type="Proteomes" id="UP000530564">
    <property type="component" value="Unassembled WGS sequence"/>
</dbReference>
<evidence type="ECO:0000256" key="1">
    <source>
        <dbReference type="SAM" id="Phobius"/>
    </source>
</evidence>
<gene>
    <name evidence="2" type="ORF">GGQ61_002220</name>
</gene>
<sequence length="73" mass="7941">MTDYFDDVLDEEPTGSLVRWMDRPPMQVGAAALSGAVAGAFLLGAVAALGLVVLSRRTTIEPRLRNQFSRLIH</sequence>